<dbReference type="InterPro" id="IPR029044">
    <property type="entry name" value="Nucleotide-diphossugar_trans"/>
</dbReference>
<dbReference type="EMBL" id="NOIH01000007">
    <property type="protein sequence ID" value="OYD54706.1"/>
    <property type="molecule type" value="Genomic_DNA"/>
</dbReference>
<evidence type="ECO:0008006" key="3">
    <source>
        <dbReference type="Google" id="ProtNLM"/>
    </source>
</evidence>
<dbReference type="PANTHER" id="PTHR36529">
    <property type="entry name" value="SLL1095 PROTEIN"/>
    <property type="match status" value="1"/>
</dbReference>
<dbReference type="InterPro" id="IPR018641">
    <property type="entry name" value="Trfase_1_rSAM/seldom-assoc"/>
</dbReference>
<gene>
    <name evidence="1" type="ORF">CGK74_07985</name>
</gene>
<sequence>MNEIASTRIELAILAKAPLPGLCKTRLIPHLGAAGAAALQGWLLQHTVATAVTADIGPVSLWCAPDETHPDFQRCRALGDVRLLPQPQGDLGARMHAAVAASRTPAGTLVIGTDCPVLTPDLIRQVADALDRHDAVLVPAEDGGYVLIALRRADPRLFEAIDWSTDRVMAQTRQRLRALGLDWHETAPLWDVDRPADFERLATRFPALRSVLASSGQA</sequence>
<dbReference type="OrthoDB" id="9798250at2"/>
<dbReference type="SUPFAM" id="SSF53448">
    <property type="entry name" value="Nucleotide-diphospho-sugar transferases"/>
    <property type="match status" value="1"/>
</dbReference>
<comment type="caution">
    <text evidence="1">The sequence shown here is derived from an EMBL/GenBank/DDBJ whole genome shotgun (WGS) entry which is preliminary data.</text>
</comment>
<evidence type="ECO:0000313" key="2">
    <source>
        <dbReference type="Proteomes" id="UP000215181"/>
    </source>
</evidence>
<name>A0A235F080_9RHOO</name>
<keyword evidence="2" id="KW-1185">Reference proteome</keyword>
<dbReference type="PANTHER" id="PTHR36529:SF1">
    <property type="entry name" value="GLYCOSYLTRANSFERASE"/>
    <property type="match status" value="1"/>
</dbReference>
<dbReference type="RefSeq" id="WP_094267937.1">
    <property type="nucleotide sequence ID" value="NZ_NOIH01000007.1"/>
</dbReference>
<organism evidence="1 2">
    <name type="scientific">Thauera propionica</name>
    <dbReference type="NCBI Taxonomy" id="2019431"/>
    <lineage>
        <taxon>Bacteria</taxon>
        <taxon>Pseudomonadati</taxon>
        <taxon>Pseudomonadota</taxon>
        <taxon>Betaproteobacteria</taxon>
        <taxon>Rhodocyclales</taxon>
        <taxon>Zoogloeaceae</taxon>
        <taxon>Thauera</taxon>
    </lineage>
</organism>
<dbReference type="Gene3D" id="3.90.550.10">
    <property type="entry name" value="Spore Coat Polysaccharide Biosynthesis Protein SpsA, Chain A"/>
    <property type="match status" value="1"/>
</dbReference>
<dbReference type="Proteomes" id="UP000215181">
    <property type="component" value="Unassembled WGS sequence"/>
</dbReference>
<reference evidence="1 2" key="1">
    <citation type="submission" date="2017-07" db="EMBL/GenBank/DDBJ databases">
        <title>Thauera sp. KNDSS-Mac4 genome sequence and assembly.</title>
        <authorList>
            <person name="Mayilraj S."/>
        </authorList>
    </citation>
    <scope>NUCLEOTIDE SEQUENCE [LARGE SCALE GENOMIC DNA]</scope>
    <source>
        <strain evidence="1 2">KNDSS-Mac4</strain>
    </source>
</reference>
<accession>A0A235F080</accession>
<evidence type="ECO:0000313" key="1">
    <source>
        <dbReference type="EMBL" id="OYD54706.1"/>
    </source>
</evidence>
<dbReference type="AlphaFoldDB" id="A0A235F080"/>
<proteinExistence type="predicted"/>
<dbReference type="Pfam" id="PF09837">
    <property type="entry name" value="DUF2064"/>
    <property type="match status" value="1"/>
</dbReference>
<protein>
    <recommendedName>
        <fullName evidence="3">Glycosyltransferase</fullName>
    </recommendedName>
</protein>
<dbReference type="NCBIfam" id="TIGR04282">
    <property type="entry name" value="glyco_like_cofC"/>
    <property type="match status" value="1"/>
</dbReference>